<dbReference type="GO" id="GO:0008395">
    <property type="term" value="F:steroid hydroxylase activity"/>
    <property type="evidence" value="ECO:0007669"/>
    <property type="project" value="TreeGrafter"/>
</dbReference>
<accession>A0A7I7K8S7</accession>
<proteinExistence type="inferred from homology"/>
<evidence type="ECO:0000256" key="8">
    <source>
        <dbReference type="RuleBase" id="RU000461"/>
    </source>
</evidence>
<dbReference type="InterPro" id="IPR001128">
    <property type="entry name" value="Cyt_P450"/>
</dbReference>
<dbReference type="InterPro" id="IPR017972">
    <property type="entry name" value="Cyt_P450_CS"/>
</dbReference>
<keyword evidence="10" id="KW-1185">Reference proteome</keyword>
<gene>
    <name evidence="9" type="ORF">MDUV_53230</name>
</gene>
<evidence type="ECO:0000256" key="6">
    <source>
        <dbReference type="ARBA" id="ARBA00023004"/>
    </source>
</evidence>
<dbReference type="PANTHER" id="PTHR46696">
    <property type="entry name" value="P450, PUTATIVE (EUROFUNG)-RELATED"/>
    <property type="match status" value="1"/>
</dbReference>
<evidence type="ECO:0000256" key="2">
    <source>
        <dbReference type="ARBA" id="ARBA00010617"/>
    </source>
</evidence>
<evidence type="ECO:0000313" key="9">
    <source>
        <dbReference type="EMBL" id="BBX20463.1"/>
    </source>
</evidence>
<reference evidence="9 10" key="1">
    <citation type="journal article" date="2019" name="Emerg. Microbes Infect.">
        <title>Comprehensive subspecies identification of 175 nontuberculous mycobacteria species based on 7547 genomic profiles.</title>
        <authorList>
            <person name="Matsumoto Y."/>
            <person name="Kinjo T."/>
            <person name="Motooka D."/>
            <person name="Nabeya D."/>
            <person name="Jung N."/>
            <person name="Uechi K."/>
            <person name="Horii T."/>
            <person name="Iida T."/>
            <person name="Fujita J."/>
            <person name="Nakamura S."/>
        </authorList>
    </citation>
    <scope>NUCLEOTIDE SEQUENCE [LARGE SCALE GENOMIC DNA]</scope>
    <source>
        <strain evidence="9 10">JCM 6396</strain>
    </source>
</reference>
<dbReference type="RefSeq" id="WP_098002720.1">
    <property type="nucleotide sequence ID" value="NZ_AP022563.1"/>
</dbReference>
<dbReference type="GO" id="GO:0006707">
    <property type="term" value="P:cholesterol catabolic process"/>
    <property type="evidence" value="ECO:0007669"/>
    <property type="project" value="TreeGrafter"/>
</dbReference>
<dbReference type="InterPro" id="IPR002397">
    <property type="entry name" value="Cyt_P450_B"/>
</dbReference>
<dbReference type="PRINTS" id="PR00385">
    <property type="entry name" value="P450"/>
</dbReference>
<dbReference type="GO" id="GO:0036199">
    <property type="term" value="F:cholest-4-en-3-one 26-monooxygenase activity"/>
    <property type="evidence" value="ECO:0007669"/>
    <property type="project" value="TreeGrafter"/>
</dbReference>
<dbReference type="Proteomes" id="UP000467006">
    <property type="component" value="Chromosome"/>
</dbReference>
<comment type="similarity">
    <text evidence="2 8">Belongs to the cytochrome P450 family.</text>
</comment>
<keyword evidence="5 8" id="KW-0560">Oxidoreductase</keyword>
<dbReference type="AlphaFoldDB" id="A0A7I7K8S7"/>
<dbReference type="PRINTS" id="PR00359">
    <property type="entry name" value="BP450"/>
</dbReference>
<sequence length="406" mass="44582">MTPLAGDLGLALFDDDCIQDPYPLYARMHDAGPVHRIGDSGFYAVSRWEAVNEAVSRCDDISSNLTATMTYQPGGAVDMFPVAELGSPIHALATADDPAHALHRKLLLPQLAAKRIRAFEPFVGETAGDIWTEHAQSGRIEWMSAMANRLPMMIVGRIIGVPDSDIDTLARWGYSATLVVEGLVTEDKLDVARTSVMELGAYIVEKFGQAAADPQDNLLGDLATACATGELDDTAALTMMITLFSAGGESTASLIGSAAWILATRPEVQRRLRRQPELVAPFLEEVLRYEPPFRGHYRHVRRDTELCGAPLPSGSRLLLLWGAANRDPQHFESPDEFRMDRPSAKSHIAFGKGIHFCVGAALARLEARVVLTHLLESTTEFHAVDTGRWLPSLLVRRLERLELEFC</sequence>
<evidence type="ECO:0000256" key="3">
    <source>
        <dbReference type="ARBA" id="ARBA00022617"/>
    </source>
</evidence>
<dbReference type="Gene3D" id="1.10.630.10">
    <property type="entry name" value="Cytochrome P450"/>
    <property type="match status" value="1"/>
</dbReference>
<protein>
    <submittedName>
        <fullName evidence="9">Cytochrome P450</fullName>
    </submittedName>
</protein>
<dbReference type="SUPFAM" id="SSF48264">
    <property type="entry name" value="Cytochrome P450"/>
    <property type="match status" value="1"/>
</dbReference>
<evidence type="ECO:0000256" key="7">
    <source>
        <dbReference type="ARBA" id="ARBA00023033"/>
    </source>
</evidence>
<organism evidence="9 10">
    <name type="scientific">Mycolicibacterium duvalii</name>
    <dbReference type="NCBI Taxonomy" id="39688"/>
    <lineage>
        <taxon>Bacteria</taxon>
        <taxon>Bacillati</taxon>
        <taxon>Actinomycetota</taxon>
        <taxon>Actinomycetes</taxon>
        <taxon>Mycobacteriales</taxon>
        <taxon>Mycobacteriaceae</taxon>
        <taxon>Mycolicibacterium</taxon>
    </lineage>
</organism>
<evidence type="ECO:0000256" key="5">
    <source>
        <dbReference type="ARBA" id="ARBA00023002"/>
    </source>
</evidence>
<comment type="cofactor">
    <cofactor evidence="1">
        <name>heme</name>
        <dbReference type="ChEBI" id="CHEBI:30413"/>
    </cofactor>
</comment>
<dbReference type="PROSITE" id="PS00086">
    <property type="entry name" value="CYTOCHROME_P450"/>
    <property type="match status" value="1"/>
</dbReference>
<dbReference type="PANTHER" id="PTHR46696:SF4">
    <property type="entry name" value="BIOTIN BIOSYNTHESIS CYTOCHROME P450"/>
    <property type="match status" value="1"/>
</dbReference>
<evidence type="ECO:0000313" key="10">
    <source>
        <dbReference type="Proteomes" id="UP000467006"/>
    </source>
</evidence>
<dbReference type="OrthoDB" id="502624at2"/>
<keyword evidence="6 8" id="KW-0408">Iron</keyword>
<keyword evidence="7 8" id="KW-0503">Monooxygenase</keyword>
<keyword evidence="4 8" id="KW-0479">Metal-binding</keyword>
<dbReference type="GO" id="GO:0020037">
    <property type="term" value="F:heme binding"/>
    <property type="evidence" value="ECO:0007669"/>
    <property type="project" value="InterPro"/>
</dbReference>
<dbReference type="InterPro" id="IPR036396">
    <property type="entry name" value="Cyt_P450_sf"/>
</dbReference>
<dbReference type="Pfam" id="PF00067">
    <property type="entry name" value="p450"/>
    <property type="match status" value="1"/>
</dbReference>
<dbReference type="GO" id="GO:0005506">
    <property type="term" value="F:iron ion binding"/>
    <property type="evidence" value="ECO:0007669"/>
    <property type="project" value="InterPro"/>
</dbReference>
<keyword evidence="3 8" id="KW-0349">Heme</keyword>
<evidence type="ECO:0000256" key="1">
    <source>
        <dbReference type="ARBA" id="ARBA00001971"/>
    </source>
</evidence>
<evidence type="ECO:0000256" key="4">
    <source>
        <dbReference type="ARBA" id="ARBA00022723"/>
    </source>
</evidence>
<dbReference type="EMBL" id="AP022563">
    <property type="protein sequence ID" value="BBX20463.1"/>
    <property type="molecule type" value="Genomic_DNA"/>
</dbReference>
<name>A0A7I7K8S7_9MYCO</name>
<dbReference type="KEGG" id="mdu:MDUV_53230"/>